<feature type="region of interest" description="Disordered" evidence="1">
    <location>
        <begin position="71"/>
        <end position="95"/>
    </location>
</feature>
<evidence type="ECO:0000313" key="4">
    <source>
        <dbReference type="WBParaSite" id="PSAMB.scaffold17684size1073.g37376.t1"/>
    </source>
</evidence>
<evidence type="ECO:0000256" key="1">
    <source>
        <dbReference type="SAM" id="MobiDB-lite"/>
    </source>
</evidence>
<dbReference type="GO" id="GO:0005829">
    <property type="term" value="C:cytosol"/>
    <property type="evidence" value="ECO:0007669"/>
    <property type="project" value="TreeGrafter"/>
</dbReference>
<accession>A0A914VC82</accession>
<feature type="domain" description="Caspase family p20" evidence="2">
    <location>
        <begin position="12"/>
        <end position="71"/>
    </location>
</feature>
<dbReference type="InterPro" id="IPR002398">
    <property type="entry name" value="Pept_C14"/>
</dbReference>
<organism evidence="3 4">
    <name type="scientific">Plectus sambesii</name>
    <dbReference type="NCBI Taxonomy" id="2011161"/>
    <lineage>
        <taxon>Eukaryota</taxon>
        <taxon>Metazoa</taxon>
        <taxon>Ecdysozoa</taxon>
        <taxon>Nematoda</taxon>
        <taxon>Chromadorea</taxon>
        <taxon>Plectida</taxon>
        <taxon>Plectina</taxon>
        <taxon>Plectoidea</taxon>
        <taxon>Plectidae</taxon>
        <taxon>Plectus</taxon>
    </lineage>
</organism>
<dbReference type="Pfam" id="PF00656">
    <property type="entry name" value="Peptidase_C14"/>
    <property type="match status" value="1"/>
</dbReference>
<dbReference type="SUPFAM" id="SSF52129">
    <property type="entry name" value="Caspase-like"/>
    <property type="match status" value="1"/>
</dbReference>
<dbReference type="PANTHER" id="PTHR10454">
    <property type="entry name" value="CASPASE"/>
    <property type="match status" value="1"/>
</dbReference>
<keyword evidence="3" id="KW-1185">Reference proteome</keyword>
<proteinExistence type="predicted"/>
<dbReference type="GO" id="GO:0006508">
    <property type="term" value="P:proteolysis"/>
    <property type="evidence" value="ECO:0007669"/>
    <property type="project" value="InterPro"/>
</dbReference>
<evidence type="ECO:0000313" key="3">
    <source>
        <dbReference type="Proteomes" id="UP000887566"/>
    </source>
</evidence>
<dbReference type="InterPro" id="IPR011600">
    <property type="entry name" value="Pept_C14_caspase"/>
</dbReference>
<dbReference type="WBParaSite" id="PSAMB.scaffold17684size1073.g37376.t1">
    <property type="protein sequence ID" value="PSAMB.scaffold17684size1073.g37376.t1"/>
    <property type="gene ID" value="PSAMB.scaffold17684size1073.g37376"/>
</dbReference>
<dbReference type="PANTHER" id="PTHR10454:SF244">
    <property type="entry name" value="CASPASE-6-LIKE"/>
    <property type="match status" value="1"/>
</dbReference>
<name>A0A914VC82_9BILA</name>
<dbReference type="Proteomes" id="UP000887566">
    <property type="component" value="Unplaced"/>
</dbReference>
<dbReference type="Gene3D" id="3.40.50.1460">
    <property type="match status" value="1"/>
</dbReference>
<feature type="compositionally biased region" description="Polar residues" evidence="1">
    <location>
        <begin position="73"/>
        <end position="90"/>
    </location>
</feature>
<dbReference type="GO" id="GO:0043525">
    <property type="term" value="P:positive regulation of neuron apoptotic process"/>
    <property type="evidence" value="ECO:0007669"/>
    <property type="project" value="TreeGrafter"/>
</dbReference>
<protein>
    <submittedName>
        <fullName evidence="4">Caspase family p20 domain-containing protein</fullName>
    </submittedName>
</protein>
<reference evidence="4" key="1">
    <citation type="submission" date="2022-11" db="UniProtKB">
        <authorList>
            <consortium name="WormBaseParasite"/>
        </authorList>
    </citation>
    <scope>IDENTIFICATION</scope>
</reference>
<dbReference type="InterPro" id="IPR029030">
    <property type="entry name" value="Caspase-like_dom_sf"/>
</dbReference>
<dbReference type="GO" id="GO:0004197">
    <property type="term" value="F:cysteine-type endopeptidase activity"/>
    <property type="evidence" value="ECO:0007669"/>
    <property type="project" value="InterPro"/>
</dbReference>
<dbReference type="AlphaFoldDB" id="A0A914VC82"/>
<dbReference type="PROSITE" id="PS50208">
    <property type="entry name" value="CASPASE_P20"/>
    <property type="match status" value="1"/>
</dbReference>
<dbReference type="GO" id="GO:0006915">
    <property type="term" value="P:apoptotic process"/>
    <property type="evidence" value="ECO:0007669"/>
    <property type="project" value="TreeGrafter"/>
</dbReference>
<evidence type="ECO:0000259" key="2">
    <source>
        <dbReference type="PROSITE" id="PS50208"/>
    </source>
</evidence>
<sequence length="117" mass="12687">MLLLATHYFILKTADAAFIFILSLGSKAGILGVDEKELSLIDIFKMFNPANCPGLANKPKVFIVQTCGRETSDTTPTLSTQINDPGASQTGKKERTSQIDDILVAFSTGWGYKSVQD</sequence>
<dbReference type="InterPro" id="IPR001309">
    <property type="entry name" value="Pept_C14_p20"/>
</dbReference>